<evidence type="ECO:0000256" key="9">
    <source>
        <dbReference type="ARBA" id="ARBA00023136"/>
    </source>
</evidence>
<evidence type="ECO:0000256" key="4">
    <source>
        <dbReference type="ARBA" id="ARBA00022692"/>
    </source>
</evidence>
<feature type="domain" description="Inward rectifier potassium channel C-terminal" evidence="14">
    <location>
        <begin position="170"/>
        <end position="314"/>
    </location>
</feature>
<organism evidence="15 16">
    <name type="scientific">Flavilitoribacter nigricans (strain ATCC 23147 / DSM 23189 / NBRC 102662 / NCIMB 1420 / SS-2)</name>
    <name type="common">Lewinella nigricans</name>
    <dbReference type="NCBI Taxonomy" id="1122177"/>
    <lineage>
        <taxon>Bacteria</taxon>
        <taxon>Pseudomonadati</taxon>
        <taxon>Bacteroidota</taxon>
        <taxon>Saprospiria</taxon>
        <taxon>Saprospirales</taxon>
        <taxon>Lewinellaceae</taxon>
        <taxon>Flavilitoribacter</taxon>
    </lineage>
</organism>
<dbReference type="GO" id="GO:0005242">
    <property type="term" value="F:inward rectifier potassium channel activity"/>
    <property type="evidence" value="ECO:0007669"/>
    <property type="project" value="InterPro"/>
</dbReference>
<dbReference type="InterPro" id="IPR014756">
    <property type="entry name" value="Ig_E-set"/>
</dbReference>
<dbReference type="PRINTS" id="PR00169">
    <property type="entry name" value="KCHANNEL"/>
</dbReference>
<dbReference type="SUPFAM" id="SSF81296">
    <property type="entry name" value="E set domains"/>
    <property type="match status" value="1"/>
</dbReference>
<dbReference type="GO" id="GO:0034702">
    <property type="term" value="C:monoatomic ion channel complex"/>
    <property type="evidence" value="ECO:0007669"/>
    <property type="project" value="UniProtKB-KW"/>
</dbReference>
<evidence type="ECO:0000259" key="13">
    <source>
        <dbReference type="Pfam" id="PF07885"/>
    </source>
</evidence>
<comment type="subcellular location">
    <subcellularLocation>
        <location evidence="1">Membrane</location>
        <topology evidence="1">Multi-pass membrane protein</topology>
    </subcellularLocation>
</comment>
<name>A0A2D0N4Y7_FLAN2</name>
<evidence type="ECO:0000256" key="12">
    <source>
        <dbReference type="SAM" id="Phobius"/>
    </source>
</evidence>
<evidence type="ECO:0000256" key="2">
    <source>
        <dbReference type="ARBA" id="ARBA00022448"/>
    </source>
</evidence>
<dbReference type="InterPro" id="IPR041647">
    <property type="entry name" value="IRK_C"/>
</dbReference>
<dbReference type="GO" id="GO:0034765">
    <property type="term" value="P:regulation of monoatomic ion transmembrane transport"/>
    <property type="evidence" value="ECO:0007669"/>
    <property type="project" value="TreeGrafter"/>
</dbReference>
<evidence type="ECO:0000256" key="3">
    <source>
        <dbReference type="ARBA" id="ARBA00022538"/>
    </source>
</evidence>
<dbReference type="AlphaFoldDB" id="A0A2D0N4Y7"/>
<keyword evidence="8" id="KW-0406">Ion transport</keyword>
<comment type="caution">
    <text evidence="15">The sequence shown here is derived from an EMBL/GenBank/DDBJ whole genome shotgun (WGS) entry which is preliminary data.</text>
</comment>
<evidence type="ECO:0000256" key="11">
    <source>
        <dbReference type="SAM" id="MobiDB-lite"/>
    </source>
</evidence>
<dbReference type="GO" id="GO:1990573">
    <property type="term" value="P:potassium ion import across plasma membrane"/>
    <property type="evidence" value="ECO:0007669"/>
    <property type="project" value="TreeGrafter"/>
</dbReference>
<reference evidence="15 16" key="1">
    <citation type="submission" date="2017-10" db="EMBL/GenBank/DDBJ databases">
        <title>The draft genome sequence of Lewinella nigricans NBRC 102662.</title>
        <authorList>
            <person name="Wang K."/>
        </authorList>
    </citation>
    <scope>NUCLEOTIDE SEQUENCE [LARGE SCALE GENOMIC DNA]</scope>
    <source>
        <strain evidence="15 16">NBRC 102662</strain>
    </source>
</reference>
<dbReference type="InterPro" id="IPR016449">
    <property type="entry name" value="K_chnl_inward-rec_Kir"/>
</dbReference>
<dbReference type="PRINTS" id="PR01320">
    <property type="entry name" value="KIRCHANNEL"/>
</dbReference>
<accession>A0A2D0N4Y7</accession>
<dbReference type="EMBL" id="PDUD01000031">
    <property type="protein sequence ID" value="PHN03497.1"/>
    <property type="molecule type" value="Genomic_DNA"/>
</dbReference>
<keyword evidence="16" id="KW-1185">Reference proteome</keyword>
<evidence type="ECO:0000313" key="15">
    <source>
        <dbReference type="EMBL" id="PHN03497.1"/>
    </source>
</evidence>
<dbReference type="InterPro" id="IPR013518">
    <property type="entry name" value="K_chnl_inward-rec_Kir_cyto"/>
</dbReference>
<dbReference type="Gene3D" id="1.10.287.70">
    <property type="match status" value="1"/>
</dbReference>
<dbReference type="Pfam" id="PF17655">
    <property type="entry name" value="IRK_C"/>
    <property type="match status" value="1"/>
</dbReference>
<gene>
    <name evidence="15" type="ORF">CRP01_26210</name>
</gene>
<evidence type="ECO:0000259" key="14">
    <source>
        <dbReference type="Pfam" id="PF17655"/>
    </source>
</evidence>
<feature type="domain" description="Potassium channel" evidence="13">
    <location>
        <begin position="105"/>
        <end position="163"/>
    </location>
</feature>
<dbReference type="RefSeq" id="WP_099153080.1">
    <property type="nucleotide sequence ID" value="NZ_PDUD01000031.1"/>
</dbReference>
<keyword evidence="2" id="KW-0813">Transport</keyword>
<dbReference type="Proteomes" id="UP000223913">
    <property type="component" value="Unassembled WGS sequence"/>
</dbReference>
<evidence type="ECO:0000313" key="16">
    <source>
        <dbReference type="Proteomes" id="UP000223913"/>
    </source>
</evidence>
<keyword evidence="10" id="KW-0407">Ion channel</keyword>
<evidence type="ECO:0000256" key="7">
    <source>
        <dbReference type="ARBA" id="ARBA00022989"/>
    </source>
</evidence>
<feature type="region of interest" description="Disordered" evidence="11">
    <location>
        <begin position="1"/>
        <end position="25"/>
    </location>
</feature>
<dbReference type="PANTHER" id="PTHR11767">
    <property type="entry name" value="INWARD RECTIFIER POTASSIUM CHANNEL"/>
    <property type="match status" value="1"/>
</dbReference>
<dbReference type="OrthoDB" id="9813518at2"/>
<keyword evidence="4 12" id="KW-0812">Transmembrane</keyword>
<evidence type="ECO:0000256" key="1">
    <source>
        <dbReference type="ARBA" id="ARBA00004141"/>
    </source>
</evidence>
<keyword evidence="9 12" id="KW-0472">Membrane</keyword>
<keyword evidence="7 12" id="KW-1133">Transmembrane helix</keyword>
<keyword evidence="5" id="KW-0851">Voltage-gated channel</keyword>
<evidence type="ECO:0000256" key="10">
    <source>
        <dbReference type="ARBA" id="ARBA00023303"/>
    </source>
</evidence>
<dbReference type="Pfam" id="PF07885">
    <property type="entry name" value="Ion_trans_2"/>
    <property type="match status" value="1"/>
</dbReference>
<evidence type="ECO:0000256" key="8">
    <source>
        <dbReference type="ARBA" id="ARBA00023065"/>
    </source>
</evidence>
<dbReference type="InterPro" id="IPR013099">
    <property type="entry name" value="K_chnl_dom"/>
</dbReference>
<protein>
    <submittedName>
        <fullName evidence="15">Transporter</fullName>
    </submittedName>
</protein>
<feature type="transmembrane region" description="Helical" evidence="12">
    <location>
        <begin position="106"/>
        <end position="127"/>
    </location>
</feature>
<evidence type="ECO:0000256" key="5">
    <source>
        <dbReference type="ARBA" id="ARBA00022882"/>
    </source>
</evidence>
<feature type="transmembrane region" description="Helical" evidence="12">
    <location>
        <begin position="139"/>
        <end position="161"/>
    </location>
</feature>
<feature type="transmembrane region" description="Helical" evidence="12">
    <location>
        <begin position="71"/>
        <end position="94"/>
    </location>
</feature>
<sequence length="333" mass="37886">MKLSDLPNPFRRTPSTPVENDENQDDLGFGEKVITAEGRLINQDGSFNIRRRGYQSWAPYQNLVEMPWKEFALMVFLFYMVINALFALAFMACGRASLSGVDLGSDLFTFFSQCFFFSIQTFTTVGYGSISPVGFIPNFIAAIDALVGLMSFALATGLVFARFSKPKAQILFSSHAIITPYRHRQTEEMMNSLQFRIVNTRDNKLINLQATVIMTWLEVLADGKQMRRYTTLPLERYKVSLLPLNWTIVHPIDENSPLYAMDAADLIRNNTEIMIMIQGYDDTFAQNVHTNSSYSCREIKWGVKFAGMYHAEDGETILELDMLDTVLALDEEE</sequence>
<keyword evidence="3" id="KW-0633">Potassium transport</keyword>
<dbReference type="PANTHER" id="PTHR11767:SF102">
    <property type="entry name" value="INWARDLY RECTIFYING POTASSIUM CHANNEL 1, ISOFORM F"/>
    <property type="match status" value="1"/>
</dbReference>
<dbReference type="SUPFAM" id="SSF81324">
    <property type="entry name" value="Voltage-gated potassium channels"/>
    <property type="match status" value="1"/>
</dbReference>
<dbReference type="Gene3D" id="2.60.40.1400">
    <property type="entry name" value="G protein-activated inward rectifier potassium channel 1"/>
    <property type="match status" value="1"/>
</dbReference>
<evidence type="ECO:0000256" key="6">
    <source>
        <dbReference type="ARBA" id="ARBA00022958"/>
    </source>
</evidence>
<proteinExistence type="predicted"/>
<dbReference type="GO" id="GO:0005886">
    <property type="term" value="C:plasma membrane"/>
    <property type="evidence" value="ECO:0007669"/>
    <property type="project" value="TreeGrafter"/>
</dbReference>
<keyword evidence="6" id="KW-0630">Potassium</keyword>